<sequence length="182" mass="20924">MPSLEATAVIINIVAVWLTAQRSMLCWPVGMVGALLYLRQFYIWHLYGDMLLQGVYMMILAYGWYSWRKTATNENEARSSPPIPAHLLIHAVLAACVALPLGWGFARFTDDPQPYLDSLLMCLSLLASVWTTRKYRENWYLWIIVDTAYAALFLYRQDLLTSGLYAMFTLLAVYGTYKWSTK</sequence>
<dbReference type="RefSeq" id="WP_165992331.1">
    <property type="nucleotide sequence ID" value="NZ_JAMYZY010000030.1"/>
</dbReference>
<evidence type="ECO:0000256" key="1">
    <source>
        <dbReference type="ARBA" id="ARBA00002672"/>
    </source>
</evidence>
<evidence type="ECO:0000256" key="2">
    <source>
        <dbReference type="ARBA" id="ARBA00004651"/>
    </source>
</evidence>
<keyword evidence="9 10" id="KW-0472">Membrane</keyword>
<keyword evidence="12" id="KW-1185">Reference proteome</keyword>
<evidence type="ECO:0000313" key="11">
    <source>
        <dbReference type="EMBL" id="MCP1259295.1"/>
    </source>
</evidence>
<keyword evidence="5" id="KW-0813">Transport</keyword>
<protein>
    <recommendedName>
        <fullName evidence="4">Nicotinamide riboside transporter PnuC</fullName>
    </recommendedName>
</protein>
<feature type="transmembrane region" description="Helical" evidence="10">
    <location>
        <begin position="139"/>
        <end position="155"/>
    </location>
</feature>
<comment type="caution">
    <text evidence="11">The sequence shown here is derived from an EMBL/GenBank/DDBJ whole genome shotgun (WGS) entry which is preliminary data.</text>
</comment>
<dbReference type="NCBIfam" id="TIGR01528">
    <property type="entry name" value="NMN_trans_PnuC"/>
    <property type="match status" value="1"/>
</dbReference>
<keyword evidence="6" id="KW-1003">Cell membrane</keyword>
<evidence type="ECO:0000256" key="3">
    <source>
        <dbReference type="ARBA" id="ARBA00006669"/>
    </source>
</evidence>
<evidence type="ECO:0000256" key="8">
    <source>
        <dbReference type="ARBA" id="ARBA00022989"/>
    </source>
</evidence>
<feature type="transmembrane region" description="Helical" evidence="10">
    <location>
        <begin position="50"/>
        <end position="67"/>
    </location>
</feature>
<evidence type="ECO:0000256" key="10">
    <source>
        <dbReference type="SAM" id="Phobius"/>
    </source>
</evidence>
<gene>
    <name evidence="11" type="primary">pnuC</name>
    <name evidence="11" type="ORF">NKW50_11895</name>
</gene>
<feature type="transmembrane region" description="Helical" evidence="10">
    <location>
        <begin position="162"/>
        <end position="180"/>
    </location>
</feature>
<feature type="transmembrane region" description="Helical" evidence="10">
    <location>
        <begin position="6"/>
        <end position="38"/>
    </location>
</feature>
<name>A0ABT1F275_9PROT</name>
<dbReference type="EMBL" id="JAMYZZ010000026">
    <property type="protein sequence ID" value="MCP1259295.1"/>
    <property type="molecule type" value="Genomic_DNA"/>
</dbReference>
<dbReference type="PANTHER" id="PTHR36122">
    <property type="entry name" value="NICOTINAMIDE RIBOSIDE TRANSPORTER PNUC"/>
    <property type="match status" value="1"/>
</dbReference>
<feature type="transmembrane region" description="Helical" evidence="10">
    <location>
        <begin position="87"/>
        <end position="106"/>
    </location>
</feature>
<proteinExistence type="inferred from homology"/>
<evidence type="ECO:0000313" key="12">
    <source>
        <dbReference type="Proteomes" id="UP001523528"/>
    </source>
</evidence>
<keyword evidence="7 10" id="KW-0812">Transmembrane</keyword>
<dbReference type="Pfam" id="PF04973">
    <property type="entry name" value="NMN_transporter"/>
    <property type="match status" value="1"/>
</dbReference>
<reference evidence="11 12" key="1">
    <citation type="submission" date="2022-06" db="EMBL/GenBank/DDBJ databases">
        <title>Acetobacer genomes from food samples.</title>
        <authorList>
            <person name="Sombolestani A."/>
        </authorList>
    </citation>
    <scope>NUCLEOTIDE SEQUENCE [LARGE SCALE GENOMIC DNA]</scope>
    <source>
        <strain evidence="11 12">R-83285</strain>
    </source>
</reference>
<accession>A0ABT1F275</accession>
<evidence type="ECO:0000256" key="9">
    <source>
        <dbReference type="ARBA" id="ARBA00023136"/>
    </source>
</evidence>
<dbReference type="InterPro" id="IPR006419">
    <property type="entry name" value="NMN_transpt_PnuC"/>
</dbReference>
<evidence type="ECO:0000256" key="6">
    <source>
        <dbReference type="ARBA" id="ARBA00022475"/>
    </source>
</evidence>
<evidence type="ECO:0000256" key="7">
    <source>
        <dbReference type="ARBA" id="ARBA00022692"/>
    </source>
</evidence>
<evidence type="ECO:0000256" key="4">
    <source>
        <dbReference type="ARBA" id="ARBA00017522"/>
    </source>
</evidence>
<comment type="function">
    <text evidence="1">Required for nicotinamide riboside transport across the inner membrane.</text>
</comment>
<dbReference type="Proteomes" id="UP001523528">
    <property type="component" value="Unassembled WGS sequence"/>
</dbReference>
<evidence type="ECO:0000256" key="5">
    <source>
        <dbReference type="ARBA" id="ARBA00022448"/>
    </source>
</evidence>
<feature type="transmembrane region" description="Helical" evidence="10">
    <location>
        <begin position="115"/>
        <end position="133"/>
    </location>
</feature>
<dbReference type="PANTHER" id="PTHR36122:SF2">
    <property type="entry name" value="NICOTINAMIDE RIBOSIDE TRANSPORTER PNUC"/>
    <property type="match status" value="1"/>
</dbReference>
<comment type="similarity">
    <text evidence="3">Belongs to the nicotinamide ribonucleoside (NR) uptake permease (TC 4.B.1) family.</text>
</comment>
<organism evidence="11 12">
    <name type="scientific">Acetobacter lambici</name>
    <dbReference type="NCBI Taxonomy" id="1332824"/>
    <lineage>
        <taxon>Bacteria</taxon>
        <taxon>Pseudomonadati</taxon>
        <taxon>Pseudomonadota</taxon>
        <taxon>Alphaproteobacteria</taxon>
        <taxon>Acetobacterales</taxon>
        <taxon>Acetobacteraceae</taxon>
        <taxon>Acetobacter</taxon>
    </lineage>
</organism>
<comment type="subcellular location">
    <subcellularLocation>
        <location evidence="2">Cell membrane</location>
        <topology evidence="2">Multi-pass membrane protein</topology>
    </subcellularLocation>
</comment>
<keyword evidence="8 10" id="KW-1133">Transmembrane helix</keyword>